<gene>
    <name evidence="1" type="ORF">OnM2_018093</name>
</gene>
<dbReference type="OrthoDB" id="3799035at2759"/>
<name>A0A420I4E6_9PEZI</name>
<organism evidence="1 2">
    <name type="scientific">Erysiphe neolycopersici</name>
    <dbReference type="NCBI Taxonomy" id="212602"/>
    <lineage>
        <taxon>Eukaryota</taxon>
        <taxon>Fungi</taxon>
        <taxon>Dikarya</taxon>
        <taxon>Ascomycota</taxon>
        <taxon>Pezizomycotina</taxon>
        <taxon>Leotiomycetes</taxon>
        <taxon>Erysiphales</taxon>
        <taxon>Erysiphaceae</taxon>
        <taxon>Erysiphe</taxon>
    </lineage>
</organism>
<sequence length="87" mass="10148">MVERADRKSKKIDAETAHKIDHRAEGLEKGYRRSSRNIGRALSNKIYINQDNLLAMMKTEDHVFVPKTYEDAMYCQDNAEWMTAIDN</sequence>
<dbReference type="AlphaFoldDB" id="A0A420I4E6"/>
<dbReference type="Proteomes" id="UP000286134">
    <property type="component" value="Unassembled WGS sequence"/>
</dbReference>
<dbReference type="EMBL" id="MCFK01001847">
    <property type="protein sequence ID" value="RKF64512.1"/>
    <property type="molecule type" value="Genomic_DNA"/>
</dbReference>
<comment type="caution">
    <text evidence="1">The sequence shown here is derived from an EMBL/GenBank/DDBJ whole genome shotgun (WGS) entry which is preliminary data.</text>
</comment>
<evidence type="ECO:0000313" key="1">
    <source>
        <dbReference type="EMBL" id="RKF64512.1"/>
    </source>
</evidence>
<reference evidence="1 2" key="1">
    <citation type="journal article" date="2018" name="BMC Genomics">
        <title>Comparative genome analyses reveal sequence features reflecting distinct modes of host-adaptation between dicot and monocot powdery mildew.</title>
        <authorList>
            <person name="Wu Y."/>
            <person name="Ma X."/>
            <person name="Pan Z."/>
            <person name="Kale S.D."/>
            <person name="Song Y."/>
            <person name="King H."/>
            <person name="Zhang Q."/>
            <person name="Presley C."/>
            <person name="Deng X."/>
            <person name="Wei C.I."/>
            <person name="Xiao S."/>
        </authorList>
    </citation>
    <scope>NUCLEOTIDE SEQUENCE [LARGE SCALE GENOMIC DNA]</scope>
    <source>
        <strain evidence="1">UMSG2</strain>
    </source>
</reference>
<protein>
    <submittedName>
        <fullName evidence="1">Putative mitosis protein dim1</fullName>
    </submittedName>
</protein>
<keyword evidence="2" id="KW-1185">Reference proteome</keyword>
<proteinExistence type="predicted"/>
<evidence type="ECO:0000313" key="2">
    <source>
        <dbReference type="Proteomes" id="UP000286134"/>
    </source>
</evidence>
<accession>A0A420I4E6</accession>